<evidence type="ECO:0000313" key="2">
    <source>
        <dbReference type="Proteomes" id="UP001150603"/>
    </source>
</evidence>
<keyword evidence="2" id="KW-1185">Reference proteome</keyword>
<protein>
    <submittedName>
        <fullName evidence="1">Golgi-to-ER vesicle coat component</fullName>
    </submittedName>
</protein>
<name>A0ACC1IZF5_9FUNG</name>
<reference evidence="1" key="1">
    <citation type="submission" date="2022-07" db="EMBL/GenBank/DDBJ databases">
        <title>Phylogenomic reconstructions and comparative analyses of Kickxellomycotina fungi.</title>
        <authorList>
            <person name="Reynolds N.K."/>
            <person name="Stajich J.E."/>
            <person name="Barry K."/>
            <person name="Grigoriev I.V."/>
            <person name="Crous P."/>
            <person name="Smith M.E."/>
        </authorList>
    </citation>
    <scope>NUCLEOTIDE SEQUENCE</scope>
    <source>
        <strain evidence="1">NRRL 5244</strain>
    </source>
</reference>
<gene>
    <name evidence="1" type="primary">RET3</name>
    <name evidence="1" type="ORF">FBU59_006610</name>
</gene>
<organism evidence="1 2">
    <name type="scientific">Linderina macrospora</name>
    <dbReference type="NCBI Taxonomy" id="4868"/>
    <lineage>
        <taxon>Eukaryota</taxon>
        <taxon>Fungi</taxon>
        <taxon>Fungi incertae sedis</taxon>
        <taxon>Zoopagomycota</taxon>
        <taxon>Kickxellomycotina</taxon>
        <taxon>Kickxellomycetes</taxon>
        <taxon>Kickxellales</taxon>
        <taxon>Kickxellaceae</taxon>
        <taxon>Linderina</taxon>
    </lineage>
</organism>
<sequence length="194" mass="21831">MHISTPITLNMSNLTLYTTRALIILDSDGNRLIAKYYTRGSTQQSYKTPKEQATFEKDLFAKTRKSNSEVILYDGQTVLFKYVSDVYFYLVGDPEENELLLGSVLNGFVEAVSILLKHNVDKRSVLDNLDMIVLALDETIDDGIALESDPNVIASHVSKRGTDTIDVSLSNINEQTLMDAYKQAKERFNLALLR</sequence>
<dbReference type="Proteomes" id="UP001150603">
    <property type="component" value="Unassembled WGS sequence"/>
</dbReference>
<dbReference type="EMBL" id="JANBPW010005854">
    <property type="protein sequence ID" value="KAJ1931743.1"/>
    <property type="molecule type" value="Genomic_DNA"/>
</dbReference>
<comment type="caution">
    <text evidence="1">The sequence shown here is derived from an EMBL/GenBank/DDBJ whole genome shotgun (WGS) entry which is preliminary data.</text>
</comment>
<proteinExistence type="predicted"/>
<evidence type="ECO:0000313" key="1">
    <source>
        <dbReference type="EMBL" id="KAJ1931743.1"/>
    </source>
</evidence>
<accession>A0ACC1IZF5</accession>